<gene>
    <name evidence="2" type="ORF">MUO15_02245</name>
</gene>
<evidence type="ECO:0000313" key="3">
    <source>
        <dbReference type="Proteomes" id="UP000830326"/>
    </source>
</evidence>
<keyword evidence="3" id="KW-1185">Reference proteome</keyword>
<sequence length="314" mass="36460">MIRKKRKRPIRLLKQGALVSRVLADQSKVSLIEKDYATSLAGFRGEESIDYHLKFLSKEAHILHDLRLPIEDYFVQMDTLLITPKFLTIIEVKNIAGKLTFDEERHQLVRSHDGKEEGFLDPLIQVKRQKLHLQKWLRSNSVLTPPIETLIVISKNSTILDTTNESVIHNAYLPFKMKELQDKYREHLLTSREMEQLCVKLIACDTPSDINILHYYGLNEQNIRKGIHCPNCLATSMQRKHGKWFCQVCRFESVEAHLPALKDYSLLIKPKITNSELRDFLQFSSRSIATSILRSMNLPTYGMTKGRVYDLKKL</sequence>
<dbReference type="Pfam" id="PF08378">
    <property type="entry name" value="NERD"/>
    <property type="match status" value="1"/>
</dbReference>
<proteinExistence type="predicted"/>
<accession>A0ABY4HC08</accession>
<dbReference type="Proteomes" id="UP000830326">
    <property type="component" value="Chromosome"/>
</dbReference>
<organism evidence="2 3">
    <name type="scientific">Halobacillus amylolyticus</name>
    <dbReference type="NCBI Taxonomy" id="2932259"/>
    <lineage>
        <taxon>Bacteria</taxon>
        <taxon>Bacillati</taxon>
        <taxon>Bacillota</taxon>
        <taxon>Bacilli</taxon>
        <taxon>Bacillales</taxon>
        <taxon>Bacillaceae</taxon>
        <taxon>Halobacillus</taxon>
    </lineage>
</organism>
<evidence type="ECO:0000313" key="2">
    <source>
        <dbReference type="EMBL" id="UOR12366.1"/>
    </source>
</evidence>
<dbReference type="RefSeq" id="WP_245033157.1">
    <property type="nucleotide sequence ID" value="NZ_CP095075.1"/>
</dbReference>
<protein>
    <submittedName>
        <fullName evidence="2">NERD domain-containing protein</fullName>
    </submittedName>
</protein>
<dbReference type="InterPro" id="IPR011528">
    <property type="entry name" value="NERD"/>
</dbReference>
<dbReference type="PROSITE" id="PS50965">
    <property type="entry name" value="NERD"/>
    <property type="match status" value="1"/>
</dbReference>
<name>A0ABY4HC08_9BACI</name>
<dbReference type="EMBL" id="CP095075">
    <property type="protein sequence ID" value="UOR12366.1"/>
    <property type="molecule type" value="Genomic_DNA"/>
</dbReference>
<evidence type="ECO:0000259" key="1">
    <source>
        <dbReference type="PROSITE" id="PS50965"/>
    </source>
</evidence>
<reference evidence="2" key="1">
    <citation type="submission" date="2022-04" db="EMBL/GenBank/DDBJ databases">
        <title>Halobacillus sp. isolated from saltern.</title>
        <authorList>
            <person name="Won M."/>
            <person name="Lee C.-M."/>
            <person name="Woen H.-Y."/>
            <person name="Kwon S.-W."/>
        </authorList>
    </citation>
    <scope>NUCLEOTIDE SEQUENCE</scope>
    <source>
        <strain evidence="2">SSHM10-5</strain>
    </source>
</reference>
<feature type="domain" description="NERD" evidence="1">
    <location>
        <begin position="41"/>
        <end position="156"/>
    </location>
</feature>